<comment type="caution">
    <text evidence="3">The sequence shown here is derived from an EMBL/GenBank/DDBJ whole genome shotgun (WGS) entry which is preliminary data.</text>
</comment>
<dbReference type="InterPro" id="IPR003817">
    <property type="entry name" value="PS_Dcarbxylase"/>
</dbReference>
<dbReference type="PANTHER" id="PTHR10067:SF17">
    <property type="entry name" value="PHOSPHATIDYLSERINE DECARBOXYLASE PROENZYME 2"/>
    <property type="match status" value="1"/>
</dbReference>
<proteinExistence type="predicted"/>
<accession>A0ABR4A9L1</accession>
<reference evidence="3 4" key="1">
    <citation type="submission" date="2024-09" db="EMBL/GenBank/DDBJ databases">
        <title>Rethinking Asexuality: The Enigmatic Case of Functional Sexual Genes in Lepraria (Stereocaulaceae).</title>
        <authorList>
            <person name="Doellman M."/>
            <person name="Sun Y."/>
            <person name="Barcenas-Pena A."/>
            <person name="Lumbsch H.T."/>
            <person name="Grewe F."/>
        </authorList>
    </citation>
    <scope>NUCLEOTIDE SEQUENCE [LARGE SCALE GENOMIC DNA]</scope>
    <source>
        <strain evidence="3 4">Mercado 3170</strain>
    </source>
</reference>
<keyword evidence="4" id="KW-1185">Reference proteome</keyword>
<dbReference type="PANTHER" id="PTHR10067">
    <property type="entry name" value="PHOSPHATIDYLSERINE DECARBOXYLASE"/>
    <property type="match status" value="1"/>
</dbReference>
<organism evidence="3 4">
    <name type="scientific">Stereocaulon virgatum</name>
    <dbReference type="NCBI Taxonomy" id="373712"/>
    <lineage>
        <taxon>Eukaryota</taxon>
        <taxon>Fungi</taxon>
        <taxon>Dikarya</taxon>
        <taxon>Ascomycota</taxon>
        <taxon>Pezizomycotina</taxon>
        <taxon>Lecanoromycetes</taxon>
        <taxon>OSLEUM clade</taxon>
        <taxon>Lecanoromycetidae</taxon>
        <taxon>Lecanorales</taxon>
        <taxon>Lecanorineae</taxon>
        <taxon>Stereocaulaceae</taxon>
        <taxon>Stereocaulon</taxon>
    </lineage>
</organism>
<evidence type="ECO:0000313" key="4">
    <source>
        <dbReference type="Proteomes" id="UP001590950"/>
    </source>
</evidence>
<dbReference type="EMBL" id="JBEFKJ010000017">
    <property type="protein sequence ID" value="KAL2041586.1"/>
    <property type="molecule type" value="Genomic_DNA"/>
</dbReference>
<sequence length="219" mass="24750">MSNIQSGFKAGAKALNALTNAAENHPEHPESNLHRPANHESAHSWLAKVMPADALDSLENSFHMGNYVIDRQTGKKNFEAMSLYVRLGMHLLYYGSEQEKALHWTETMSLLKDQSEKMGREYDTPESKAHIKPFITNFKLEDTLVDLVKPDPDSYANFNEFFAREIKQSARPIANPENDLVSSSPADCRLTAYQTIDLATKYWVKGSGFSIVRLLDDEQ</sequence>
<name>A0ABR4A9L1_9LECA</name>
<dbReference type="Proteomes" id="UP001590950">
    <property type="component" value="Unassembled WGS sequence"/>
</dbReference>
<evidence type="ECO:0000256" key="2">
    <source>
        <dbReference type="ARBA" id="ARBA00023239"/>
    </source>
</evidence>
<protein>
    <submittedName>
        <fullName evidence="3">Uncharacterized protein</fullName>
    </submittedName>
</protein>
<dbReference type="Pfam" id="PF02666">
    <property type="entry name" value="PS_Dcarbxylase"/>
    <property type="match status" value="1"/>
</dbReference>
<evidence type="ECO:0000313" key="3">
    <source>
        <dbReference type="EMBL" id="KAL2041586.1"/>
    </source>
</evidence>
<evidence type="ECO:0000256" key="1">
    <source>
        <dbReference type="ARBA" id="ARBA00022793"/>
    </source>
</evidence>
<keyword evidence="2" id="KW-0456">Lyase</keyword>
<gene>
    <name evidence="3" type="ORF">N7G274_005968</name>
</gene>
<keyword evidence="1" id="KW-0210">Decarboxylase</keyword>